<dbReference type="PANTHER" id="PTHR33286">
    <property type="entry name" value="BIFUNCTIONAL INHIBITOR/LIPID-TRANSFER PROTEIN/SEED STORAGE 2S ALBUMIN SUPERFAMILY PROTEIN"/>
    <property type="match status" value="1"/>
</dbReference>
<dbReference type="SMART" id="SM00499">
    <property type="entry name" value="AAI"/>
    <property type="match status" value="1"/>
</dbReference>
<gene>
    <name evidence="3" type="primary">LOC102716079</name>
</gene>
<keyword evidence="4" id="KW-1185">Reference proteome</keyword>
<dbReference type="RefSeq" id="XP_006663455.1">
    <property type="nucleotide sequence ID" value="XM_006663392.1"/>
</dbReference>
<dbReference type="AlphaFoldDB" id="J3N8G1"/>
<dbReference type="KEGG" id="obr:102716079"/>
<feature type="domain" description="Bifunctional inhibitor/plant lipid transfer protein/seed storage helical" evidence="2">
    <location>
        <begin position="46"/>
        <end position="110"/>
    </location>
</feature>
<organism evidence="3">
    <name type="scientific">Oryza brachyantha</name>
    <name type="common">malo sina</name>
    <dbReference type="NCBI Taxonomy" id="4533"/>
    <lineage>
        <taxon>Eukaryota</taxon>
        <taxon>Viridiplantae</taxon>
        <taxon>Streptophyta</taxon>
        <taxon>Embryophyta</taxon>
        <taxon>Tracheophyta</taxon>
        <taxon>Spermatophyta</taxon>
        <taxon>Magnoliopsida</taxon>
        <taxon>Liliopsida</taxon>
        <taxon>Poales</taxon>
        <taxon>Poaceae</taxon>
        <taxon>BOP clade</taxon>
        <taxon>Oryzoideae</taxon>
        <taxon>Oryzeae</taxon>
        <taxon>Oryzinae</taxon>
        <taxon>Oryza</taxon>
    </lineage>
</organism>
<sequence length="120" mass="12889">MARRQPSSSAVYCFVVLLLIVSLGAAIATTAASTCEEDLEELTRSCEVYFRFPAEPRVAPSAACCGVVREVDVACLCAMVTPEVEKNVCMDKVVYVAAFCNRPFLPGSYCGSYHIPGPVV</sequence>
<dbReference type="InterPro" id="IPR016140">
    <property type="entry name" value="Bifunc_inhib/LTP/seed_store"/>
</dbReference>
<dbReference type="GeneID" id="102716079"/>
<dbReference type="CDD" id="cd04660">
    <property type="entry name" value="nsLTP_like"/>
    <property type="match status" value="1"/>
</dbReference>
<feature type="chain" id="PRO_5003775724" description="Bifunctional inhibitor/plant lipid transfer protein/seed storage helical domain-containing protein" evidence="1">
    <location>
        <begin position="27"/>
        <end position="120"/>
    </location>
</feature>
<dbReference type="PANTHER" id="PTHR33286:SF1">
    <property type="entry name" value="OS01G0800600 PROTEIN"/>
    <property type="match status" value="1"/>
</dbReference>
<reference evidence="3" key="2">
    <citation type="submission" date="2013-04" db="UniProtKB">
        <authorList>
            <consortium name="EnsemblPlants"/>
        </authorList>
    </citation>
    <scope>IDENTIFICATION</scope>
</reference>
<dbReference type="SUPFAM" id="SSF47699">
    <property type="entry name" value="Bifunctional inhibitor/lipid-transfer protein/seed storage 2S albumin"/>
    <property type="match status" value="1"/>
</dbReference>
<dbReference type="OMA" id="CEEYLRF"/>
<dbReference type="Gene3D" id="1.10.110.10">
    <property type="entry name" value="Plant lipid-transfer and hydrophobic proteins"/>
    <property type="match status" value="1"/>
</dbReference>
<protein>
    <recommendedName>
        <fullName evidence="2">Bifunctional inhibitor/plant lipid transfer protein/seed storage helical domain-containing protein</fullName>
    </recommendedName>
</protein>
<dbReference type="Gramene" id="OB11G20970.1">
    <property type="protein sequence ID" value="OB11G20970.1"/>
    <property type="gene ID" value="OB11G20970"/>
</dbReference>
<dbReference type="InterPro" id="IPR044741">
    <property type="entry name" value="NsLTP-like"/>
</dbReference>
<evidence type="ECO:0000313" key="4">
    <source>
        <dbReference type="Proteomes" id="UP000006038"/>
    </source>
</evidence>
<dbReference type="OrthoDB" id="678486at2759"/>
<dbReference type="HOGENOM" id="CLU_141918_1_0_1"/>
<keyword evidence="1" id="KW-0732">Signal</keyword>
<dbReference type="Proteomes" id="UP000006038">
    <property type="component" value="Chromosome 11"/>
</dbReference>
<accession>J3N8G1</accession>
<dbReference type="Pfam" id="PF14368">
    <property type="entry name" value="LTP_2"/>
    <property type="match status" value="1"/>
</dbReference>
<reference evidence="3" key="1">
    <citation type="journal article" date="2013" name="Nat. Commun.">
        <title>Whole-genome sequencing of Oryza brachyantha reveals mechanisms underlying Oryza genome evolution.</title>
        <authorList>
            <person name="Chen J."/>
            <person name="Huang Q."/>
            <person name="Gao D."/>
            <person name="Wang J."/>
            <person name="Lang Y."/>
            <person name="Liu T."/>
            <person name="Li B."/>
            <person name="Bai Z."/>
            <person name="Luis Goicoechea J."/>
            <person name="Liang C."/>
            <person name="Chen C."/>
            <person name="Zhang W."/>
            <person name="Sun S."/>
            <person name="Liao Y."/>
            <person name="Zhang X."/>
            <person name="Yang L."/>
            <person name="Song C."/>
            <person name="Wang M."/>
            <person name="Shi J."/>
            <person name="Liu G."/>
            <person name="Liu J."/>
            <person name="Zhou H."/>
            <person name="Zhou W."/>
            <person name="Yu Q."/>
            <person name="An N."/>
            <person name="Chen Y."/>
            <person name="Cai Q."/>
            <person name="Wang B."/>
            <person name="Liu B."/>
            <person name="Min J."/>
            <person name="Huang Y."/>
            <person name="Wu H."/>
            <person name="Li Z."/>
            <person name="Zhang Y."/>
            <person name="Yin Y."/>
            <person name="Song W."/>
            <person name="Jiang J."/>
            <person name="Jackson S.A."/>
            <person name="Wing R.A."/>
            <person name="Wang J."/>
            <person name="Chen M."/>
        </authorList>
    </citation>
    <scope>NUCLEOTIDE SEQUENCE [LARGE SCALE GENOMIC DNA]</scope>
    <source>
        <strain evidence="3">cv. IRGC 101232</strain>
    </source>
</reference>
<dbReference type="InterPro" id="IPR036312">
    <property type="entry name" value="Bifun_inhib/LTP/seed_sf"/>
</dbReference>
<feature type="signal peptide" evidence="1">
    <location>
        <begin position="1"/>
        <end position="26"/>
    </location>
</feature>
<dbReference type="eggNOG" id="ENOG502S7IJ">
    <property type="taxonomic scope" value="Eukaryota"/>
</dbReference>
<dbReference type="EnsemblPlants" id="OB11G20970.1">
    <property type="protein sequence ID" value="OB11G20970.1"/>
    <property type="gene ID" value="OB11G20970"/>
</dbReference>
<proteinExistence type="predicted"/>
<evidence type="ECO:0000256" key="1">
    <source>
        <dbReference type="SAM" id="SignalP"/>
    </source>
</evidence>
<dbReference type="STRING" id="4533.J3N8G1"/>
<evidence type="ECO:0000259" key="2">
    <source>
        <dbReference type="SMART" id="SM00499"/>
    </source>
</evidence>
<evidence type="ECO:0000313" key="3">
    <source>
        <dbReference type="EnsemblPlants" id="OB11G20970.1"/>
    </source>
</evidence>
<name>J3N8G1_ORYBR</name>